<dbReference type="InterPro" id="IPR036291">
    <property type="entry name" value="NAD(P)-bd_dom_sf"/>
</dbReference>
<reference evidence="1 2" key="1">
    <citation type="submission" date="2017-05" db="EMBL/GenBank/DDBJ databases">
        <title>Draft genome sequence of Elsinoe australis.</title>
        <authorList>
            <person name="Cheng Q."/>
        </authorList>
    </citation>
    <scope>NUCLEOTIDE SEQUENCE [LARGE SCALE GENOMIC DNA]</scope>
    <source>
        <strain evidence="1 2">NL1</strain>
    </source>
</reference>
<dbReference type="AlphaFoldDB" id="A0A2P7YDB3"/>
<sequence>MTPPTFLVVGATGNTGKGVVELLPQLLQSSPALKDHRILALTRSKESAVVKHFASLPNVEIAEQNWTSINAEWLFKENVVRAFVASHNEPSQFADEGTFYREALEAGVNYVVRISTVGAVVRSDSRAYYPRTHLGD</sequence>
<dbReference type="Gene3D" id="3.40.50.720">
    <property type="entry name" value="NAD(P)-binding Rossmann-like Domain"/>
    <property type="match status" value="1"/>
</dbReference>
<gene>
    <name evidence="1" type="ORF">B9Z65_8282</name>
</gene>
<protein>
    <submittedName>
        <fullName evidence="1">Uncharacterized protein</fullName>
    </submittedName>
</protein>
<evidence type="ECO:0000313" key="1">
    <source>
        <dbReference type="EMBL" id="PSK33956.1"/>
    </source>
</evidence>
<comment type="caution">
    <text evidence="1">The sequence shown here is derived from an EMBL/GenBank/DDBJ whole genome shotgun (WGS) entry which is preliminary data.</text>
</comment>
<organism evidence="1 2">
    <name type="scientific">Elsinoe australis</name>
    <dbReference type="NCBI Taxonomy" id="40998"/>
    <lineage>
        <taxon>Eukaryota</taxon>
        <taxon>Fungi</taxon>
        <taxon>Dikarya</taxon>
        <taxon>Ascomycota</taxon>
        <taxon>Pezizomycotina</taxon>
        <taxon>Dothideomycetes</taxon>
        <taxon>Dothideomycetidae</taxon>
        <taxon>Myriangiales</taxon>
        <taxon>Elsinoaceae</taxon>
        <taxon>Elsinoe</taxon>
    </lineage>
</organism>
<proteinExistence type="predicted"/>
<dbReference type="Proteomes" id="UP000243723">
    <property type="component" value="Unassembled WGS sequence"/>
</dbReference>
<dbReference type="OrthoDB" id="413314at2759"/>
<dbReference type="EMBL" id="NHZQ01000447">
    <property type="protein sequence ID" value="PSK33956.1"/>
    <property type="molecule type" value="Genomic_DNA"/>
</dbReference>
<name>A0A2P7YDB3_9PEZI</name>
<dbReference type="STRING" id="40998.A0A2P7YDB3"/>
<dbReference type="SUPFAM" id="SSF51735">
    <property type="entry name" value="NAD(P)-binding Rossmann-fold domains"/>
    <property type="match status" value="1"/>
</dbReference>
<evidence type="ECO:0000313" key="2">
    <source>
        <dbReference type="Proteomes" id="UP000243723"/>
    </source>
</evidence>
<accession>A0A2P7YDB3</accession>
<keyword evidence="2" id="KW-1185">Reference proteome</keyword>